<evidence type="ECO:0000259" key="2">
    <source>
        <dbReference type="Pfam" id="PF19291"/>
    </source>
</evidence>
<accession>A0A9X1TJC9</accession>
<organism evidence="3 4">
    <name type="scientific">Streptomyces muensis</name>
    <dbReference type="NCBI Taxonomy" id="1077944"/>
    <lineage>
        <taxon>Bacteria</taxon>
        <taxon>Bacillati</taxon>
        <taxon>Actinomycetota</taxon>
        <taxon>Actinomycetes</taxon>
        <taxon>Kitasatosporales</taxon>
        <taxon>Streptomycetaceae</taxon>
        <taxon>Streptomyces</taxon>
    </lineage>
</organism>
<dbReference type="InterPro" id="IPR008928">
    <property type="entry name" value="6-hairpin_glycosidase_sf"/>
</dbReference>
<gene>
    <name evidence="3" type="ORF">L0P92_04615</name>
</gene>
<dbReference type="Proteomes" id="UP001139384">
    <property type="component" value="Unassembled WGS sequence"/>
</dbReference>
<feature type="domain" description="GH15-like" evidence="1">
    <location>
        <begin position="236"/>
        <end position="603"/>
    </location>
</feature>
<dbReference type="InterPro" id="IPR012341">
    <property type="entry name" value="6hp_glycosidase-like_sf"/>
</dbReference>
<comment type="caution">
    <text evidence="3">The sequence shown here is derived from an EMBL/GenBank/DDBJ whole genome shotgun (WGS) entry which is preliminary data.</text>
</comment>
<feature type="domain" description="Trehalase-like N-terminal" evidence="2">
    <location>
        <begin position="17"/>
        <end position="151"/>
    </location>
</feature>
<dbReference type="Pfam" id="PF00723">
    <property type="entry name" value="Glyco_hydro_15"/>
    <property type="match status" value="1"/>
</dbReference>
<dbReference type="Pfam" id="PF19291">
    <property type="entry name" value="TREH_N"/>
    <property type="match status" value="1"/>
</dbReference>
<dbReference type="InterPro" id="IPR045582">
    <property type="entry name" value="Trehalase-like_N"/>
</dbReference>
<protein>
    <submittedName>
        <fullName evidence="3">Glycoside hydrolase family 15 protein</fullName>
    </submittedName>
</protein>
<dbReference type="GO" id="GO:0005975">
    <property type="term" value="P:carbohydrate metabolic process"/>
    <property type="evidence" value="ECO:0007669"/>
    <property type="project" value="InterPro"/>
</dbReference>
<evidence type="ECO:0000259" key="1">
    <source>
        <dbReference type="Pfam" id="PF00723"/>
    </source>
</evidence>
<keyword evidence="3" id="KW-0378">Hydrolase</keyword>
<sequence>MSTTPIEADAPTASRYLPIAEHGLIGDLRSVALVGTDGTIDWYCCPAFDAPSVFAAILDAERGGCFELAAAVPARTKQFYFPDTNVLITRFFTEDGVGEVQDFMPVDASSVESERHRLIRRVVCVRGSIPFRTRVAPRFEYGTQPHTVRMVGEVAVFESEKLSLGLTSTMPLEVEGPDVRADFKLAQGESAVFALDRLGAEVTLRRCARTEAEDQFNSTVAYWRKWLSASQYRGRWREMVHRSALTLKLLTYAPTGAIVAAPTTSLPEQLGGERNWDYRYVWVRDAAFCVYAMLRLGFTEEAEAFMNFLTEHVSRGDGCRTGPLQIMYGIDGRAELPERELGHLEGHLGSAPVRIGNGAAGQLQLDIYGALIDSIYLYDKWAKPISSDQWDDVCALVDWVCDNWDQPDEGVWETRGGRKNFLYSRLMCWVAIERAIRMATRRGLPADLPRWGGCRDTIYRRIMKRGWSEARQAFVQHEDGDVLDAAVLMMPLAKFIAPTDPKWLSTLDALTEDLVSDSLVYRYDPQASPDGLRGDEGTFSICSFWYVEAMVRAGRVDEARLAFEKMLTYANHLGLYAEEISHTGEQQGNFPQAFTHLALISAAFNLDRALG</sequence>
<dbReference type="RefSeq" id="WP_234761197.1">
    <property type="nucleotide sequence ID" value="NZ_JAKEIP010000009.1"/>
</dbReference>
<dbReference type="AlphaFoldDB" id="A0A9X1TJC9"/>
<evidence type="ECO:0000313" key="3">
    <source>
        <dbReference type="EMBL" id="MCF1592855.1"/>
    </source>
</evidence>
<name>A0A9X1TJC9_STRM4</name>
<dbReference type="PANTHER" id="PTHR31616">
    <property type="entry name" value="TREHALASE"/>
    <property type="match status" value="1"/>
</dbReference>
<dbReference type="PANTHER" id="PTHR31616:SF0">
    <property type="entry name" value="GLUCAN 1,4-ALPHA-GLUCOSIDASE"/>
    <property type="match status" value="1"/>
</dbReference>
<dbReference type="Gene3D" id="1.50.10.10">
    <property type="match status" value="1"/>
</dbReference>
<dbReference type="InterPro" id="IPR011613">
    <property type="entry name" value="GH15-like"/>
</dbReference>
<keyword evidence="4" id="KW-1185">Reference proteome</keyword>
<dbReference type="GO" id="GO:0004553">
    <property type="term" value="F:hydrolase activity, hydrolyzing O-glycosyl compounds"/>
    <property type="evidence" value="ECO:0007669"/>
    <property type="project" value="UniProtKB-ARBA"/>
</dbReference>
<dbReference type="EMBL" id="JAKEIP010000009">
    <property type="protein sequence ID" value="MCF1592855.1"/>
    <property type="molecule type" value="Genomic_DNA"/>
</dbReference>
<proteinExistence type="predicted"/>
<reference evidence="3" key="1">
    <citation type="submission" date="2022-01" db="EMBL/GenBank/DDBJ databases">
        <title>Draft Genome Sequences of Seven Type Strains of the Genus Streptomyces.</title>
        <authorList>
            <person name="Aziz S."/>
            <person name="Coretto E."/>
            <person name="Chronakova A."/>
            <person name="Sproer C."/>
            <person name="Huber K."/>
            <person name="Nouioui I."/>
            <person name="Gross H."/>
        </authorList>
    </citation>
    <scope>NUCLEOTIDE SEQUENCE</scope>
    <source>
        <strain evidence="3">DSM 103493</strain>
    </source>
</reference>
<dbReference type="SUPFAM" id="SSF48208">
    <property type="entry name" value="Six-hairpin glycosidases"/>
    <property type="match status" value="1"/>
</dbReference>
<evidence type="ECO:0000313" key="4">
    <source>
        <dbReference type="Proteomes" id="UP001139384"/>
    </source>
</evidence>